<dbReference type="AlphaFoldDB" id="A0A151A9Y4"/>
<sequence length="42" mass="5287">MHTVKRTTITLREDQHEWVQEHHLNLSSFIRERLDEYIEEHE</sequence>
<keyword evidence="2" id="KW-1185">Reference proteome</keyword>
<dbReference type="Proteomes" id="UP000075321">
    <property type="component" value="Unassembled WGS sequence"/>
</dbReference>
<evidence type="ECO:0000313" key="2">
    <source>
        <dbReference type="Proteomes" id="UP000075321"/>
    </source>
</evidence>
<accession>A0A151A9Y4</accession>
<name>A0A151A9Y4_9EURY</name>
<protein>
    <recommendedName>
        <fullName evidence="3">CopG family transcriptional regulator</fullName>
    </recommendedName>
</protein>
<evidence type="ECO:0008006" key="3">
    <source>
        <dbReference type="Google" id="ProtNLM"/>
    </source>
</evidence>
<proteinExistence type="predicted"/>
<organism evidence="1 2">
    <name type="scientific">Halalkalicoccus paucihalophilus</name>
    <dbReference type="NCBI Taxonomy" id="1008153"/>
    <lineage>
        <taxon>Archaea</taxon>
        <taxon>Methanobacteriati</taxon>
        <taxon>Methanobacteriota</taxon>
        <taxon>Stenosarchaea group</taxon>
        <taxon>Halobacteria</taxon>
        <taxon>Halobacteriales</taxon>
        <taxon>Halococcaceae</taxon>
        <taxon>Halalkalicoccus</taxon>
    </lineage>
</organism>
<gene>
    <name evidence="1" type="ORF">HAPAU_34990</name>
</gene>
<dbReference type="EMBL" id="LTAZ01000013">
    <property type="protein sequence ID" value="KYH24516.1"/>
    <property type="molecule type" value="Genomic_DNA"/>
</dbReference>
<reference evidence="1 2" key="1">
    <citation type="submission" date="2016-02" db="EMBL/GenBank/DDBJ databases">
        <title>Genome sequence of Halalkalicoccus paucihalophilus DSM 24557.</title>
        <authorList>
            <person name="Poehlein A."/>
            <person name="Daniel R."/>
        </authorList>
    </citation>
    <scope>NUCLEOTIDE SEQUENCE [LARGE SCALE GENOMIC DNA]</scope>
    <source>
        <strain evidence="1 2">DSM 24557</strain>
    </source>
</reference>
<comment type="caution">
    <text evidence="1">The sequence shown here is derived from an EMBL/GenBank/DDBJ whole genome shotgun (WGS) entry which is preliminary data.</text>
</comment>
<dbReference type="PATRIC" id="fig|1008153.3.peg.3687"/>
<evidence type="ECO:0000313" key="1">
    <source>
        <dbReference type="EMBL" id="KYH24516.1"/>
    </source>
</evidence>